<dbReference type="AlphaFoldDB" id="A0A9X0UC63"/>
<evidence type="ECO:0000313" key="2">
    <source>
        <dbReference type="Proteomes" id="UP000600101"/>
    </source>
</evidence>
<protein>
    <submittedName>
        <fullName evidence="1">Uncharacterized protein</fullName>
    </submittedName>
</protein>
<sequence>MRRLPQRNAMPAIASRIQFAPGNRQKFERERGWQPVDPAWPSVADPAFNMLFHTDHSAGPAAQRILPDACRRNAMAGEHRAALLHRTRRRQFQCLGKTEARFAIATPQFQTGANGHAVADLGITLTGMSAASLPARDFVWSQICAEAGQAAHLPSCAGLTRASASTARTGG</sequence>
<dbReference type="Proteomes" id="UP000600101">
    <property type="component" value="Unassembled WGS sequence"/>
</dbReference>
<dbReference type="EMBL" id="JACOMF010000005">
    <property type="protein sequence ID" value="MBC4014892.1"/>
    <property type="molecule type" value="Genomic_DNA"/>
</dbReference>
<gene>
    <name evidence="1" type="ORF">H7965_06095</name>
</gene>
<name>A0A9X0UC63_9PROT</name>
<comment type="caution">
    <text evidence="1">The sequence shown here is derived from an EMBL/GenBank/DDBJ whole genome shotgun (WGS) entry which is preliminary data.</text>
</comment>
<accession>A0A9X0UC63</accession>
<evidence type="ECO:0000313" key="1">
    <source>
        <dbReference type="EMBL" id="MBC4014892.1"/>
    </source>
</evidence>
<keyword evidence="2" id="KW-1185">Reference proteome</keyword>
<reference evidence="1" key="1">
    <citation type="submission" date="2020-08" db="EMBL/GenBank/DDBJ databases">
        <authorList>
            <person name="Hu Y."/>
            <person name="Nguyen S.V."/>
            <person name="Li F."/>
            <person name="Fanning S."/>
        </authorList>
    </citation>
    <scope>NUCLEOTIDE SEQUENCE</scope>
    <source>
        <strain evidence="1">SYSU D8009</strain>
    </source>
</reference>
<organism evidence="1 2">
    <name type="scientific">Siccirubricoccus deserti</name>
    <dbReference type="NCBI Taxonomy" id="2013562"/>
    <lineage>
        <taxon>Bacteria</taxon>
        <taxon>Pseudomonadati</taxon>
        <taxon>Pseudomonadota</taxon>
        <taxon>Alphaproteobacteria</taxon>
        <taxon>Acetobacterales</taxon>
        <taxon>Roseomonadaceae</taxon>
        <taxon>Siccirubricoccus</taxon>
    </lineage>
</organism>
<proteinExistence type="predicted"/>
<dbReference type="RefSeq" id="WP_186769670.1">
    <property type="nucleotide sequence ID" value="NZ_JACOMF010000005.1"/>
</dbReference>